<dbReference type="AlphaFoldDB" id="A0A482XPC1"/>
<feature type="domain" description="Prospero" evidence="11">
    <location>
        <begin position="1059"/>
        <end position="1222"/>
    </location>
</feature>
<feature type="compositionally biased region" description="Pro residues" evidence="10">
    <location>
        <begin position="899"/>
        <end position="918"/>
    </location>
</feature>
<feature type="region of interest" description="Disordered" evidence="10">
    <location>
        <begin position="746"/>
        <end position="774"/>
    </location>
</feature>
<evidence type="ECO:0000256" key="7">
    <source>
        <dbReference type="ARBA" id="ARBA00023242"/>
    </source>
</evidence>
<dbReference type="EMBL" id="QKKF02004189">
    <property type="protein sequence ID" value="RZF47454.1"/>
    <property type="molecule type" value="Genomic_DNA"/>
</dbReference>
<evidence type="ECO:0000256" key="6">
    <source>
        <dbReference type="ARBA" id="ARBA00023163"/>
    </source>
</evidence>
<dbReference type="FunFam" id="1.10.10.500:FF:000002">
    <property type="entry name" value="Prospero homeobox 3"/>
    <property type="match status" value="1"/>
</dbReference>
<dbReference type="Proteomes" id="UP000291343">
    <property type="component" value="Unassembled WGS sequence"/>
</dbReference>
<keyword evidence="4" id="KW-0238">DNA-binding</keyword>
<gene>
    <name evidence="12" type="ORF">LSTR_LSTR007381</name>
</gene>
<dbReference type="GO" id="GO:0005634">
    <property type="term" value="C:nucleus"/>
    <property type="evidence" value="ECO:0007669"/>
    <property type="project" value="UniProtKB-SubCell"/>
</dbReference>
<dbReference type="InterPro" id="IPR009057">
    <property type="entry name" value="Homeodomain-like_sf"/>
</dbReference>
<dbReference type="SMR" id="A0A482XPC1"/>
<keyword evidence="7" id="KW-0539">Nucleus</keyword>
<evidence type="ECO:0000256" key="3">
    <source>
        <dbReference type="ARBA" id="ARBA00023015"/>
    </source>
</evidence>
<comment type="subcellular location">
    <subcellularLocation>
        <location evidence="1">Nucleus</location>
    </subcellularLocation>
</comment>
<dbReference type="GO" id="GO:0000978">
    <property type="term" value="F:RNA polymerase II cis-regulatory region sequence-specific DNA binding"/>
    <property type="evidence" value="ECO:0007669"/>
    <property type="project" value="TreeGrafter"/>
</dbReference>
<keyword evidence="13" id="KW-1185">Reference proteome</keyword>
<reference evidence="12 13" key="1">
    <citation type="journal article" date="2017" name="Gigascience">
        <title>Genome sequence of the small brown planthopper, Laodelphax striatellus.</title>
        <authorList>
            <person name="Zhu J."/>
            <person name="Jiang F."/>
            <person name="Wang X."/>
            <person name="Yang P."/>
            <person name="Bao Y."/>
            <person name="Zhao W."/>
            <person name="Wang W."/>
            <person name="Lu H."/>
            <person name="Wang Q."/>
            <person name="Cui N."/>
            <person name="Li J."/>
            <person name="Chen X."/>
            <person name="Luo L."/>
            <person name="Yu J."/>
            <person name="Kang L."/>
            <person name="Cui F."/>
        </authorList>
    </citation>
    <scope>NUCLEOTIDE SEQUENCE [LARGE SCALE GENOMIC DNA]</scope>
    <source>
        <strain evidence="12">Lst14</strain>
    </source>
</reference>
<protein>
    <recommendedName>
        <fullName evidence="8">Homeobox protein prospero</fullName>
    </recommendedName>
</protein>
<dbReference type="InterPro" id="IPR039350">
    <property type="entry name" value="Prospero_homeodomain"/>
</dbReference>
<dbReference type="GO" id="GO:0048468">
    <property type="term" value="P:cell development"/>
    <property type="evidence" value="ECO:0007669"/>
    <property type="project" value="UniProtKB-ARBA"/>
</dbReference>
<evidence type="ECO:0000256" key="4">
    <source>
        <dbReference type="ARBA" id="ARBA00023125"/>
    </source>
</evidence>
<keyword evidence="6" id="KW-0804">Transcription</keyword>
<dbReference type="OrthoDB" id="10038576at2759"/>
<dbReference type="GO" id="GO:0010001">
    <property type="term" value="P:glial cell differentiation"/>
    <property type="evidence" value="ECO:0007669"/>
    <property type="project" value="UniProtKB-ARBA"/>
</dbReference>
<dbReference type="InterPro" id="IPR023082">
    <property type="entry name" value="Homeo_prospero_dom"/>
</dbReference>
<evidence type="ECO:0000256" key="9">
    <source>
        <dbReference type="SAM" id="Coils"/>
    </source>
</evidence>
<dbReference type="Gene3D" id="1.10.10.500">
    <property type="entry name" value="Homeo-prospero domain"/>
    <property type="match status" value="1"/>
</dbReference>
<dbReference type="PROSITE" id="PS51818">
    <property type="entry name" value="HOMEO_PROSPERO"/>
    <property type="match status" value="1"/>
</dbReference>
<dbReference type="InterPro" id="IPR037131">
    <property type="entry name" value="Homeo_prospero_dom_sf"/>
</dbReference>
<evidence type="ECO:0000256" key="5">
    <source>
        <dbReference type="ARBA" id="ARBA00023155"/>
    </source>
</evidence>
<dbReference type="FunCoup" id="A0A482XPC1">
    <property type="interactions" value="69"/>
</dbReference>
<feature type="region of interest" description="Disordered" evidence="10">
    <location>
        <begin position="118"/>
        <end position="233"/>
    </location>
</feature>
<dbReference type="STRING" id="195883.A0A482XPC1"/>
<feature type="compositionally biased region" description="Polar residues" evidence="10">
    <location>
        <begin position="889"/>
        <end position="898"/>
    </location>
</feature>
<dbReference type="PANTHER" id="PTHR12198">
    <property type="entry name" value="HOMEOBOX PROTEIN PROSPERO/PROX-1/CEH-26"/>
    <property type="match status" value="1"/>
</dbReference>
<feature type="compositionally biased region" description="Low complexity" evidence="10">
    <location>
        <begin position="197"/>
        <end position="213"/>
    </location>
</feature>
<keyword evidence="5" id="KW-0371">Homeobox</keyword>
<feature type="region of interest" description="Disordered" evidence="10">
    <location>
        <begin position="872"/>
        <end position="1033"/>
    </location>
</feature>
<feature type="region of interest" description="Disordered" evidence="10">
    <location>
        <begin position="344"/>
        <end position="389"/>
    </location>
</feature>
<comment type="caution">
    <text evidence="12">The sequence shown here is derived from an EMBL/GenBank/DDBJ whole genome shotgun (WGS) entry which is preliminary data.</text>
</comment>
<name>A0A482XPC1_LAOST</name>
<evidence type="ECO:0000256" key="8">
    <source>
        <dbReference type="ARBA" id="ARBA00067423"/>
    </source>
</evidence>
<sequence length="1222" mass="132779">IKTDFNWRRKIFTIPGIGNKVKRADAASTPADAMMAVDSASTANSDTAPGATSVNFDCLNAAAAAAAAAVLRRGGLDPEDGGSPPPGDVAHAHNMLRDILQGRKELFALEQGVKAVSVGGGNNGPSSPDNNNIINNNNNDELKTTSETGNDSINDDSDAADGPVGATVNGIADHDVDDDADDDLLSDGKQPDDDSDASPSASPGASQPASPADLNKDDLLDEPNSAKDSANRTGVAIELKRARVENIVSSMRASPSLPTQVNGCKKRKLYHPQQHDNSAVERYAAGLGIATLMDEDDDDDIEPHEIRQKREEKDLLKNQLRSMQEQLAEMQQKYMQLCTRMDQDMSECQDTEDVASDLEPDGNSLSLPEKPPSSNPPTTPPKDTTPVSSLTPAVVQPVMSPAVSKILTAKAHPQPHHIHPSLPLPPGFNGALSLFQQQVLQEQHNQAPIPPPSHHHHLPHHHTQLPHHALSNAAAAIYLGASHKLYMEEARMAKEAAMAAEHQQHLSQQQHGVNHHVQHQQQSQPPQQLQQHAHQQQQQQQHTPQQPQPPRQEHTPQPPVSAQQQQGTQVQISSSNNQNTHPHSQTPNSIHPPSTPTPTSQQPPQQQSPPQVPPHSKSVNEFSERLSLLRNSALSHPVSGTDLEGLADVLKTEITSSLSGLIDSIMARFLQQKRYYGKQSEVAAEQLNKDLLLASQLLDRKSPRAKVVDRGSNGSAERMNGPTPLNGMTLPPTGPPRVNGTMYGSLPANPNSNNGNNVNVNTSSNNNNNASNNPENNINTMNLQHVRPSPNSALFQPPKPPMSQINSAAAALYSSMAGHPFHMGDSREGVPEQNEALSLVVAPKKKRHKVTDTRITPKTVCRILAQDGVTGQPQEAATAGGGKVCGLLPSTSRENGTESPPPPPPPPRAYHPPPPPMLPVSLPTSVAIPNPSLQESQVFSPYSPFYPQPPPPPPPHSSAGSPVLDMRDSSPPLPPPPPHPLSHPPSMLHPALLAAAAQHGASPDYGSLRSSSVHNSCPTADTADRNSDNSADLPYDGLGPTISFFGYPDIRDSLTPSYSSTLTPMHLRKAKLMFFWVRYPSSAVLKMYFPDIKFNKNNTAQLVKWFSNFREFYYIQMEKYARQAVSEGVKSADDLHVSGDCEIYRVLNLHYNRNNHIEVCGPQVPQNFRYVVEQTLREFFKAIQSGKDTEQSWKKSIYKIISRLDDPVPEYFKSPNFLEQLE</sequence>
<keyword evidence="2" id="KW-0217">Developmental protein</keyword>
<evidence type="ECO:0000256" key="2">
    <source>
        <dbReference type="ARBA" id="ARBA00022473"/>
    </source>
</evidence>
<feature type="compositionally biased region" description="Pro residues" evidence="10">
    <location>
        <begin position="944"/>
        <end position="956"/>
    </location>
</feature>
<feature type="compositionally biased region" description="Low complexity" evidence="10">
    <location>
        <begin position="124"/>
        <end position="139"/>
    </location>
</feature>
<feature type="compositionally biased region" description="Acidic residues" evidence="10">
    <location>
        <begin position="175"/>
        <end position="185"/>
    </location>
</feature>
<evidence type="ECO:0000313" key="13">
    <source>
        <dbReference type="Proteomes" id="UP000291343"/>
    </source>
</evidence>
<feature type="region of interest" description="Disordered" evidence="10">
    <location>
        <begin position="703"/>
        <end position="731"/>
    </location>
</feature>
<proteinExistence type="predicted"/>
<feature type="compositionally biased region" description="Basic residues" evidence="10">
    <location>
        <begin position="453"/>
        <end position="465"/>
    </location>
</feature>
<feature type="compositionally biased region" description="Low complexity" evidence="10">
    <location>
        <begin position="984"/>
        <end position="1003"/>
    </location>
</feature>
<dbReference type="SUPFAM" id="SSF46689">
    <property type="entry name" value="Homeodomain-like"/>
    <property type="match status" value="1"/>
</dbReference>
<feature type="compositionally biased region" description="Acidic residues" evidence="10">
    <location>
        <begin position="344"/>
        <end position="360"/>
    </location>
</feature>
<accession>A0A482XPC1</accession>
<organism evidence="12 13">
    <name type="scientific">Laodelphax striatellus</name>
    <name type="common">Small brown planthopper</name>
    <name type="synonym">Delphax striatella</name>
    <dbReference type="NCBI Taxonomy" id="195883"/>
    <lineage>
        <taxon>Eukaryota</taxon>
        <taxon>Metazoa</taxon>
        <taxon>Ecdysozoa</taxon>
        <taxon>Arthropoda</taxon>
        <taxon>Hexapoda</taxon>
        <taxon>Insecta</taxon>
        <taxon>Pterygota</taxon>
        <taxon>Neoptera</taxon>
        <taxon>Paraneoptera</taxon>
        <taxon>Hemiptera</taxon>
        <taxon>Auchenorrhyncha</taxon>
        <taxon>Fulgoroidea</taxon>
        <taxon>Delphacidae</taxon>
        <taxon>Criomorphinae</taxon>
        <taxon>Laodelphax</taxon>
    </lineage>
</organism>
<feature type="region of interest" description="Disordered" evidence="10">
    <location>
        <begin position="496"/>
        <end position="622"/>
    </location>
</feature>
<feature type="compositionally biased region" description="Pro residues" evidence="10">
    <location>
        <begin position="369"/>
        <end position="380"/>
    </location>
</feature>
<feature type="compositionally biased region" description="Polar residues" evidence="10">
    <location>
        <begin position="576"/>
        <end position="591"/>
    </location>
</feature>
<feature type="compositionally biased region" description="Low complexity" evidence="10">
    <location>
        <begin position="560"/>
        <end position="575"/>
    </location>
</feature>
<feature type="region of interest" description="Disordered" evidence="10">
    <location>
        <begin position="442"/>
        <end position="467"/>
    </location>
</feature>
<evidence type="ECO:0000256" key="1">
    <source>
        <dbReference type="ARBA" id="ARBA00004123"/>
    </source>
</evidence>
<feature type="compositionally biased region" description="Low complexity" evidence="10">
    <location>
        <begin position="519"/>
        <end position="545"/>
    </location>
</feature>
<dbReference type="InParanoid" id="A0A482XPC1"/>
<dbReference type="GO" id="GO:0000981">
    <property type="term" value="F:DNA-binding transcription factor activity, RNA polymerase II-specific"/>
    <property type="evidence" value="ECO:0007669"/>
    <property type="project" value="TreeGrafter"/>
</dbReference>
<feature type="non-terminal residue" evidence="12">
    <location>
        <position position="1"/>
    </location>
</feature>
<feature type="compositionally biased region" description="Polar residues" evidence="10">
    <location>
        <begin position="1008"/>
        <end position="1019"/>
    </location>
</feature>
<feature type="compositionally biased region" description="Pro residues" evidence="10">
    <location>
        <begin position="971"/>
        <end position="983"/>
    </location>
</feature>
<dbReference type="Pfam" id="PF05044">
    <property type="entry name" value="HPD"/>
    <property type="match status" value="1"/>
</dbReference>
<evidence type="ECO:0000259" key="11">
    <source>
        <dbReference type="PROSITE" id="PS51818"/>
    </source>
</evidence>
<keyword evidence="9" id="KW-0175">Coiled coil</keyword>
<keyword evidence="3" id="KW-0805">Transcription regulation</keyword>
<dbReference type="PANTHER" id="PTHR12198:SF0">
    <property type="entry name" value="HOMEOBOX PROTEIN PROSPERO"/>
    <property type="match status" value="1"/>
</dbReference>
<feature type="coiled-coil region" evidence="9">
    <location>
        <begin position="306"/>
        <end position="340"/>
    </location>
</feature>
<evidence type="ECO:0000313" key="12">
    <source>
        <dbReference type="EMBL" id="RZF47454.1"/>
    </source>
</evidence>
<feature type="compositionally biased region" description="Low complexity" evidence="10">
    <location>
        <begin position="749"/>
        <end position="774"/>
    </location>
</feature>
<evidence type="ECO:0000256" key="10">
    <source>
        <dbReference type="SAM" id="MobiDB-lite"/>
    </source>
</evidence>